<dbReference type="InterPro" id="IPR002035">
    <property type="entry name" value="VWF_A"/>
</dbReference>
<accession>A0A1R2CW74</accession>
<evidence type="ECO:0000256" key="2">
    <source>
        <dbReference type="ARBA" id="ARBA00004123"/>
    </source>
</evidence>
<dbReference type="FunFam" id="1.10.20.10:FF:000096">
    <property type="entry name" value="Histone H3"/>
    <property type="match status" value="1"/>
</dbReference>
<feature type="domain" description="VIT" evidence="13">
    <location>
        <begin position="5"/>
        <end position="134"/>
    </location>
</feature>
<comment type="function">
    <text evidence="1">Core component of nucleosome. Nucleosomes wrap and compact DNA into chromatin, limiting DNA accessibility to the cellular machineries which require DNA as a template. Histones thereby play a central role in transcription regulation, DNA repair, DNA replication and chromosomal stability. DNA accessibility is regulated via a complex set of post-translational modifications of histones, also called histone code, and nucleosome remodeling.</text>
</comment>
<keyword evidence="7" id="KW-0488">Methylation</keyword>
<keyword evidence="9" id="KW-0238">DNA-binding</keyword>
<keyword evidence="10" id="KW-0539">Nucleus</keyword>
<dbReference type="SUPFAM" id="SSF53300">
    <property type="entry name" value="vWA-like"/>
    <property type="match status" value="1"/>
</dbReference>
<dbReference type="Pfam" id="PF13768">
    <property type="entry name" value="VWA_3"/>
    <property type="match status" value="1"/>
</dbReference>
<feature type="domain" description="VWFA" evidence="12">
    <location>
        <begin position="258"/>
        <end position="426"/>
    </location>
</feature>
<evidence type="ECO:0000256" key="8">
    <source>
        <dbReference type="ARBA" id="ARBA00022990"/>
    </source>
</evidence>
<evidence type="ECO:0008006" key="16">
    <source>
        <dbReference type="Google" id="ProtNLM"/>
    </source>
</evidence>
<name>A0A1R2CW74_9CILI</name>
<dbReference type="SUPFAM" id="SSF47113">
    <property type="entry name" value="Histone-fold"/>
    <property type="match status" value="1"/>
</dbReference>
<evidence type="ECO:0000256" key="6">
    <source>
        <dbReference type="ARBA" id="ARBA00022454"/>
    </source>
</evidence>
<dbReference type="AlphaFoldDB" id="A0A1R2CW74"/>
<dbReference type="Pfam" id="PF00125">
    <property type="entry name" value="Histone"/>
    <property type="match status" value="1"/>
</dbReference>
<dbReference type="PRINTS" id="PR00622">
    <property type="entry name" value="HISTONEH3"/>
</dbReference>
<dbReference type="InterPro" id="IPR009072">
    <property type="entry name" value="Histone-fold"/>
</dbReference>
<evidence type="ECO:0000256" key="7">
    <source>
        <dbReference type="ARBA" id="ARBA00022481"/>
    </source>
</evidence>
<dbReference type="PROSITE" id="PS51468">
    <property type="entry name" value="VIT"/>
    <property type="match status" value="1"/>
</dbReference>
<comment type="subunit">
    <text evidence="5">The nucleosome is a histone octamer containing two molecules each of H2A, H2B, H3 and H4 assembled in one H3-H4 heterotetramer and two H2A-H2B heterodimers. The octamer wraps approximately 147 bp of DNA.</text>
</comment>
<dbReference type="GO" id="GO:0000786">
    <property type="term" value="C:nucleosome"/>
    <property type="evidence" value="ECO:0007669"/>
    <property type="project" value="UniProtKB-KW"/>
</dbReference>
<dbReference type="Gene3D" id="3.40.50.410">
    <property type="entry name" value="von Willebrand factor, type A domain"/>
    <property type="match status" value="1"/>
</dbReference>
<evidence type="ECO:0000256" key="3">
    <source>
        <dbReference type="ARBA" id="ARBA00004286"/>
    </source>
</evidence>
<dbReference type="OrthoDB" id="1729737at2759"/>
<evidence type="ECO:0000256" key="11">
    <source>
        <dbReference type="ARBA" id="ARBA00023269"/>
    </source>
</evidence>
<dbReference type="Gene3D" id="1.10.20.10">
    <property type="entry name" value="Histone, subunit A"/>
    <property type="match status" value="1"/>
</dbReference>
<dbReference type="Proteomes" id="UP000187209">
    <property type="component" value="Unassembled WGS sequence"/>
</dbReference>
<dbReference type="CDD" id="cd22911">
    <property type="entry name" value="HFD_H3"/>
    <property type="match status" value="1"/>
</dbReference>
<sequence length="930" mass="104282">MLFLVNPNLGFQATSNNKVSLRSSSISISVNNSIACSKILQEYHNDSSNNIECEYYFPISILSAITGLKVLFDDGTALDATIQELQYSQEGYNDSIASGNFAALCQEEDHYGYGMNIGNLLPEQSVKIEITFLSEIDNEENLWKIKIPNGFIPFGEEYNFIESELDVTLKNHEAISNINSNITLDAKLSDDRLYYEGYCKNFHRNFTEGSVWISYSTEVSNLPICYYQKQGDSYAIALSIIPYSDMLTPIQFMEGTGEYIFLLDRSGSMSGSRMNIAKEAALLFLKSLPVNSRFNVVSFGSGYQMMFSCSQQSCSDIVGDAIEKIKKFSADMGGTELLQPLQFLFAMPGDNIYPRVFFLLTDGGVSNSNLVIDLARNQGKKFRINSIGIGNGVDERFLEAISKIGKGTFKIVRNPEDIKKNLIASLEKYVVPCINSVEYSIKGESYPKADEIGPIFYGENFSQFLLTDKEPEQPISVSWFDTYLFQPVTHYIKSFEEIPGDSIFKLWAKRKIDYLSTIPTTSASEFTYLSKKYGVLSKFTSLFLTKESTSSILKPLKFKSIIPQAIGNFGAQFSSNSIFTPPNSSFNTNLGLVSAAKGQKSSSRRSSTATKTIARKTPATKTLATKAAKKQTLNSGIKKPHRFRPGTVALREIRLYQKSCDLIIRKLPFQRLVRSIAAEIRYDLRFQSSAILALQEAAEAYITQMFGDANLCAIHGKRVTVTVRDISLARRIRGEKNVEYGAYDIPFKKTPKTTAKDDLQDNTQIKEKKPKIHAKDKPLSKTIQIKQKKPKAPISKTKTVKKNKKVENITNIIRNTANIAQFSPPKPISLSTSNQDKSMYLALISSHLNEGFWPWTAISSILPQVQNALVAFPADVDKDLVATGYALVYLQKNFKDKSSEWLLIKGKSIRWMRSKMADWADIQKKIEPYA</sequence>
<proteinExistence type="inferred from homology"/>
<evidence type="ECO:0000256" key="4">
    <source>
        <dbReference type="ARBA" id="ARBA00010343"/>
    </source>
</evidence>
<keyword evidence="8" id="KW-0007">Acetylation</keyword>
<dbReference type="SMART" id="SM00428">
    <property type="entry name" value="H3"/>
    <property type="match status" value="1"/>
</dbReference>
<comment type="subcellular location">
    <subcellularLocation>
        <location evidence="3">Chromosome</location>
    </subcellularLocation>
    <subcellularLocation>
        <location evidence="2">Nucleus</location>
    </subcellularLocation>
</comment>
<comment type="similarity">
    <text evidence="4">Belongs to the histone H3 family.</text>
</comment>
<dbReference type="GO" id="GO:0005634">
    <property type="term" value="C:nucleus"/>
    <property type="evidence" value="ECO:0007669"/>
    <property type="project" value="UniProtKB-SubCell"/>
</dbReference>
<gene>
    <name evidence="14" type="ORF">SteCoe_3795</name>
</gene>
<evidence type="ECO:0000256" key="9">
    <source>
        <dbReference type="ARBA" id="ARBA00023125"/>
    </source>
</evidence>
<evidence type="ECO:0000259" key="13">
    <source>
        <dbReference type="PROSITE" id="PS51468"/>
    </source>
</evidence>
<dbReference type="SMART" id="SM00327">
    <property type="entry name" value="VWA"/>
    <property type="match status" value="1"/>
</dbReference>
<keyword evidence="11" id="KW-0544">Nucleosome core</keyword>
<dbReference type="InterPro" id="IPR036465">
    <property type="entry name" value="vWFA_dom_sf"/>
</dbReference>
<dbReference type="SMART" id="SM00609">
    <property type="entry name" value="VIT"/>
    <property type="match status" value="1"/>
</dbReference>
<evidence type="ECO:0000256" key="10">
    <source>
        <dbReference type="ARBA" id="ARBA00023242"/>
    </source>
</evidence>
<dbReference type="PROSITE" id="PS50234">
    <property type="entry name" value="VWFA"/>
    <property type="match status" value="1"/>
</dbReference>
<evidence type="ECO:0000313" key="14">
    <source>
        <dbReference type="EMBL" id="OMJ93221.1"/>
    </source>
</evidence>
<dbReference type="InterPro" id="IPR013694">
    <property type="entry name" value="VIT"/>
</dbReference>
<dbReference type="GO" id="GO:0030527">
    <property type="term" value="F:structural constituent of chromatin"/>
    <property type="evidence" value="ECO:0007669"/>
    <property type="project" value="InterPro"/>
</dbReference>
<dbReference type="GO" id="GO:0046982">
    <property type="term" value="F:protein heterodimerization activity"/>
    <property type="evidence" value="ECO:0007669"/>
    <property type="project" value="InterPro"/>
</dbReference>
<dbReference type="EMBL" id="MPUH01000046">
    <property type="protein sequence ID" value="OMJ93221.1"/>
    <property type="molecule type" value="Genomic_DNA"/>
</dbReference>
<comment type="caution">
    <text evidence="14">The sequence shown here is derived from an EMBL/GenBank/DDBJ whole genome shotgun (WGS) entry which is preliminary data.</text>
</comment>
<protein>
    <recommendedName>
        <fullName evidence="16">VWFA domain-containing protein</fullName>
    </recommendedName>
</protein>
<keyword evidence="15" id="KW-1185">Reference proteome</keyword>
<evidence type="ECO:0000256" key="5">
    <source>
        <dbReference type="ARBA" id="ARBA00011538"/>
    </source>
</evidence>
<organism evidence="14 15">
    <name type="scientific">Stentor coeruleus</name>
    <dbReference type="NCBI Taxonomy" id="5963"/>
    <lineage>
        <taxon>Eukaryota</taxon>
        <taxon>Sar</taxon>
        <taxon>Alveolata</taxon>
        <taxon>Ciliophora</taxon>
        <taxon>Postciliodesmatophora</taxon>
        <taxon>Heterotrichea</taxon>
        <taxon>Heterotrichida</taxon>
        <taxon>Stentoridae</taxon>
        <taxon>Stentor</taxon>
    </lineage>
</organism>
<dbReference type="PANTHER" id="PTHR45737:SF6">
    <property type="entry name" value="VON WILLEBRAND FACTOR A DOMAIN-CONTAINING PROTEIN 5A"/>
    <property type="match status" value="1"/>
</dbReference>
<reference evidence="14 15" key="1">
    <citation type="submission" date="2016-11" db="EMBL/GenBank/DDBJ databases">
        <title>The macronuclear genome of Stentor coeruleus: a giant cell with tiny introns.</title>
        <authorList>
            <person name="Slabodnick M."/>
            <person name="Ruby J.G."/>
            <person name="Reiff S.B."/>
            <person name="Swart E.C."/>
            <person name="Gosai S."/>
            <person name="Prabakaran S."/>
            <person name="Witkowska E."/>
            <person name="Larue G.E."/>
            <person name="Fisher S."/>
            <person name="Freeman R.M."/>
            <person name="Gunawardena J."/>
            <person name="Chu W."/>
            <person name="Stover N.A."/>
            <person name="Gregory B.D."/>
            <person name="Nowacki M."/>
            <person name="Derisi J."/>
            <person name="Roy S.W."/>
            <person name="Marshall W.F."/>
            <person name="Sood P."/>
        </authorList>
    </citation>
    <scope>NUCLEOTIDE SEQUENCE [LARGE SCALE GENOMIC DNA]</scope>
    <source>
        <strain evidence="14">WM001</strain>
    </source>
</reference>
<evidence type="ECO:0000256" key="1">
    <source>
        <dbReference type="ARBA" id="ARBA00002001"/>
    </source>
</evidence>
<dbReference type="PANTHER" id="PTHR45737">
    <property type="entry name" value="VON WILLEBRAND FACTOR A DOMAIN-CONTAINING PROTEIN 5A"/>
    <property type="match status" value="1"/>
</dbReference>
<dbReference type="InterPro" id="IPR000164">
    <property type="entry name" value="Histone_H3/CENP-A"/>
</dbReference>
<dbReference type="Pfam" id="PF08487">
    <property type="entry name" value="VIT"/>
    <property type="match status" value="1"/>
</dbReference>
<dbReference type="GO" id="GO:0003677">
    <property type="term" value="F:DNA binding"/>
    <property type="evidence" value="ECO:0007669"/>
    <property type="project" value="UniProtKB-KW"/>
</dbReference>
<evidence type="ECO:0000313" key="15">
    <source>
        <dbReference type="Proteomes" id="UP000187209"/>
    </source>
</evidence>
<dbReference type="InterPro" id="IPR007125">
    <property type="entry name" value="H2A/H2B/H3"/>
</dbReference>
<keyword evidence="6" id="KW-0158">Chromosome</keyword>
<evidence type="ECO:0000259" key="12">
    <source>
        <dbReference type="PROSITE" id="PS50234"/>
    </source>
</evidence>